<keyword evidence="2" id="KW-1185">Reference proteome</keyword>
<protein>
    <recommendedName>
        <fullName evidence="3">HPr kinase</fullName>
    </recommendedName>
</protein>
<dbReference type="EMBL" id="JBHTJR010000045">
    <property type="protein sequence ID" value="MFD0993148.1"/>
    <property type="molecule type" value="Genomic_DNA"/>
</dbReference>
<accession>A0ABW3JRM3</accession>
<gene>
    <name evidence="1" type="ORF">ACFQ1U_08020</name>
</gene>
<sequence length="374" mass="43292">MKKNILTQQIDNKTITWLRKTNQYVLLENKTADILIDLDSKIPINNIASKLSDELNIPTKEAKLFIQELEHQFLNNTIKNDENKLQENIDTPLAYDVIKCYKINDIIIKVCFESEYELSLIHPKFAHLVSTNVKEKHLFEVFSKNEKTHLIVNGSHIGSWHQKEIHFFQGKFSMELIQKIHQKEEKEWMGIFHASALSNGKESILFLGDSGNGKSTSLSILQANGYICLADDFVPIDKKSQNVFSFPSAISIKKTALPVLTSMYPELEHAAEYHFKKLNKIVRYLPPNNNDYSTHLPCNNLVFIKYEKDSEININKINKEEAFIQLIPDTWLNHCEKAATSFLQWFSKTNCYQLTYSNNNKMISTVKKIFNNEL</sequence>
<reference evidence="2" key="1">
    <citation type="journal article" date="2019" name="Int. J. Syst. Evol. Microbiol.">
        <title>The Global Catalogue of Microorganisms (GCM) 10K type strain sequencing project: providing services to taxonomists for standard genome sequencing and annotation.</title>
        <authorList>
            <consortium name="The Broad Institute Genomics Platform"/>
            <consortium name="The Broad Institute Genome Sequencing Center for Infectious Disease"/>
            <person name="Wu L."/>
            <person name="Ma J."/>
        </authorList>
    </citation>
    <scope>NUCLEOTIDE SEQUENCE [LARGE SCALE GENOMIC DNA]</scope>
    <source>
        <strain evidence="2">CCUG 60527</strain>
    </source>
</reference>
<comment type="caution">
    <text evidence="1">The sequence shown here is derived from an EMBL/GenBank/DDBJ whole genome shotgun (WGS) entry which is preliminary data.</text>
</comment>
<dbReference type="SUPFAM" id="SSF53795">
    <property type="entry name" value="PEP carboxykinase-like"/>
    <property type="match status" value="1"/>
</dbReference>
<dbReference type="RefSeq" id="WP_386107110.1">
    <property type="nucleotide sequence ID" value="NZ_JBHTJR010000045.1"/>
</dbReference>
<dbReference type="InterPro" id="IPR027417">
    <property type="entry name" value="P-loop_NTPase"/>
</dbReference>
<organism evidence="1 2">
    <name type="scientific">Tenacibaculum geojense</name>
    <dbReference type="NCBI Taxonomy" id="915352"/>
    <lineage>
        <taxon>Bacteria</taxon>
        <taxon>Pseudomonadati</taxon>
        <taxon>Bacteroidota</taxon>
        <taxon>Flavobacteriia</taxon>
        <taxon>Flavobacteriales</taxon>
        <taxon>Flavobacteriaceae</taxon>
        <taxon>Tenacibaculum</taxon>
    </lineage>
</organism>
<evidence type="ECO:0000313" key="2">
    <source>
        <dbReference type="Proteomes" id="UP001597062"/>
    </source>
</evidence>
<evidence type="ECO:0000313" key="1">
    <source>
        <dbReference type="EMBL" id="MFD0993148.1"/>
    </source>
</evidence>
<name>A0ABW3JRM3_9FLAO</name>
<proteinExistence type="predicted"/>
<dbReference type="Proteomes" id="UP001597062">
    <property type="component" value="Unassembled WGS sequence"/>
</dbReference>
<evidence type="ECO:0008006" key="3">
    <source>
        <dbReference type="Google" id="ProtNLM"/>
    </source>
</evidence>
<dbReference type="Gene3D" id="3.40.50.300">
    <property type="entry name" value="P-loop containing nucleotide triphosphate hydrolases"/>
    <property type="match status" value="1"/>
</dbReference>